<reference evidence="4" key="1">
    <citation type="submission" date="2023-06" db="EMBL/GenBank/DDBJ databases">
        <title>Genome-scale phylogeny and comparative genomics of the fungal order Sordariales.</title>
        <authorList>
            <consortium name="Lawrence Berkeley National Laboratory"/>
            <person name="Hensen N."/>
            <person name="Bonometti L."/>
            <person name="Westerberg I."/>
            <person name="Brannstrom I.O."/>
            <person name="Guillou S."/>
            <person name="Cros-Aarteil S."/>
            <person name="Calhoun S."/>
            <person name="Haridas S."/>
            <person name="Kuo A."/>
            <person name="Mondo S."/>
            <person name="Pangilinan J."/>
            <person name="Riley R."/>
            <person name="LaButti K."/>
            <person name="Andreopoulos B."/>
            <person name="Lipzen A."/>
            <person name="Chen C."/>
            <person name="Yanf M."/>
            <person name="Daum C."/>
            <person name="Ng V."/>
            <person name="Clum A."/>
            <person name="Steindorff A."/>
            <person name="Ohm R."/>
            <person name="Martin F."/>
            <person name="Silar P."/>
            <person name="Natvig D."/>
            <person name="Lalanne C."/>
            <person name="Gautier V."/>
            <person name="Ament-velasquez S.L."/>
            <person name="Kruys A."/>
            <person name="Hutchinson M.I."/>
            <person name="Powell A.J."/>
            <person name="Barry K."/>
            <person name="Miller A.N."/>
            <person name="Grigoriev I.V."/>
            <person name="Debuchy R."/>
            <person name="Gladieux P."/>
            <person name="Thoren M.H."/>
            <person name="Johannesson H."/>
        </authorList>
    </citation>
    <scope>NUCLEOTIDE SEQUENCE</scope>
    <source>
        <strain evidence="4">SMH3187-1</strain>
    </source>
</reference>
<evidence type="ECO:0000313" key="4">
    <source>
        <dbReference type="EMBL" id="KAK0737766.1"/>
    </source>
</evidence>
<dbReference type="Pfam" id="PF00221">
    <property type="entry name" value="Lyase_aromatic"/>
    <property type="match status" value="1"/>
</dbReference>
<proteinExistence type="inferred from homology"/>
<evidence type="ECO:0000256" key="3">
    <source>
        <dbReference type="SAM" id="MobiDB-lite"/>
    </source>
</evidence>
<dbReference type="Proteomes" id="UP001172155">
    <property type="component" value="Unassembled WGS sequence"/>
</dbReference>
<dbReference type="InterPro" id="IPR023144">
    <property type="entry name" value="Phe_NH3-lyase_shielding_dom_sf"/>
</dbReference>
<evidence type="ECO:0000313" key="5">
    <source>
        <dbReference type="Proteomes" id="UP001172155"/>
    </source>
</evidence>
<sequence length="713" mass="77540">MDSPHARAVFDEWLALKVNREDGEIPPVDGQSLTIADVIAVSCHRTQARLSDEPSVQQQVQDSVDFLQKKLADGTVIYGVTTGFGGSADTRTRDYERLQSAAIQHLNVGVLLEVDKGQTPLDNELLRSHALPPPIVRAAMLIRCNSLMRGHSGVRVDVIQAIMRLLSRDMIPVVPLRGSISASGDLSTLSYIAGTLEGNPDIFVKVGASNKIIPADQALPLAGLSPVRLQAKEGLGITNGTAPSCAAAAIVMHQANQLALLTQLLTAVGTEALYGTVRNYHPFISAVRPHDGQAEAAANIVNFLTESYMLVLGRDANYEGLAQDRYALRTAPQWIGPQLEDLLLATRQVTTELNSTTDNPLIDAVNGHIHHGGNFQAMAITSAMEKTMLALQNLGRLLFAQSSELINNTTNNGLPPNLCADEPSTSFTFKGFDVNMAAYMAELAYLARPISSHVQVAEMTNQSVNSMALVAARYALEAVEVLSLMAATYILALCQALDLRYQQRRFASSMKCELSQYGNRLSPHPNSEVEAVFSKAARSASLRWDELSHMDTPDRSAAVAKHFIGEIVDDMARICPQLTASDLATSAKEICDTLVEKFETERRVTGTDGCYGFLSLGSRLVYEFVRVELAIPLNRGVVDHPPLMRHAARGQEGVFRNSAANADSDPNDGPESWRHGKILGTMAGKIYEAIRDGRLNDRIMKLSMDQDLWTDAN</sequence>
<dbReference type="InterPro" id="IPR008948">
    <property type="entry name" value="L-Aspartase-like"/>
</dbReference>
<evidence type="ECO:0000256" key="1">
    <source>
        <dbReference type="ARBA" id="ARBA00007238"/>
    </source>
</evidence>
<comment type="caution">
    <text evidence="4">The sequence shown here is derived from an EMBL/GenBank/DDBJ whole genome shotgun (WGS) entry which is preliminary data.</text>
</comment>
<dbReference type="EMBL" id="JAUKUD010000007">
    <property type="protein sequence ID" value="KAK0737766.1"/>
    <property type="molecule type" value="Genomic_DNA"/>
</dbReference>
<protein>
    <submittedName>
        <fullName evidence="4">L-Aspartase-like protein</fullName>
    </submittedName>
</protein>
<dbReference type="GO" id="GO:0005737">
    <property type="term" value="C:cytoplasm"/>
    <property type="evidence" value="ECO:0007669"/>
    <property type="project" value="InterPro"/>
</dbReference>
<dbReference type="Gene3D" id="1.10.274.20">
    <property type="entry name" value="Phenylalanine ammonia-lyase 1, domain 3"/>
    <property type="match status" value="1"/>
</dbReference>
<accession>A0AA40EH92</accession>
<dbReference type="InterPro" id="IPR001106">
    <property type="entry name" value="Aromatic_Lyase"/>
</dbReference>
<dbReference type="Gene3D" id="1.10.275.10">
    <property type="entry name" value="Fumarase/aspartase (N-terminal domain)"/>
    <property type="match status" value="1"/>
</dbReference>
<keyword evidence="5" id="KW-1185">Reference proteome</keyword>
<dbReference type="PANTHER" id="PTHR10362">
    <property type="entry name" value="HISTIDINE AMMONIA-LYASE"/>
    <property type="match status" value="1"/>
</dbReference>
<evidence type="ECO:0000256" key="2">
    <source>
        <dbReference type="RuleBase" id="RU003954"/>
    </source>
</evidence>
<dbReference type="GO" id="GO:0006559">
    <property type="term" value="P:L-phenylalanine catabolic process"/>
    <property type="evidence" value="ECO:0007669"/>
    <property type="project" value="InterPro"/>
</dbReference>
<dbReference type="SUPFAM" id="SSF48557">
    <property type="entry name" value="L-aspartase-like"/>
    <property type="match status" value="1"/>
</dbReference>
<dbReference type="AlphaFoldDB" id="A0AA40EH92"/>
<comment type="similarity">
    <text evidence="1 2">Belongs to the PAL/histidase family.</text>
</comment>
<organism evidence="4 5">
    <name type="scientific">Schizothecium vesticola</name>
    <dbReference type="NCBI Taxonomy" id="314040"/>
    <lineage>
        <taxon>Eukaryota</taxon>
        <taxon>Fungi</taxon>
        <taxon>Dikarya</taxon>
        <taxon>Ascomycota</taxon>
        <taxon>Pezizomycotina</taxon>
        <taxon>Sordariomycetes</taxon>
        <taxon>Sordariomycetidae</taxon>
        <taxon>Sordariales</taxon>
        <taxon>Schizotheciaceae</taxon>
        <taxon>Schizothecium</taxon>
    </lineage>
</organism>
<dbReference type="InterPro" id="IPR024083">
    <property type="entry name" value="Fumarase/histidase_N"/>
</dbReference>
<name>A0AA40EH92_9PEZI</name>
<gene>
    <name evidence="4" type="ORF">B0T18DRAFT_335437</name>
</gene>
<dbReference type="Gene3D" id="1.20.200.10">
    <property type="entry name" value="Fumarase/aspartase (Central domain)"/>
    <property type="match status" value="1"/>
</dbReference>
<dbReference type="GO" id="GO:0016841">
    <property type="term" value="F:ammonia-lyase activity"/>
    <property type="evidence" value="ECO:0007669"/>
    <property type="project" value="InterPro"/>
</dbReference>
<dbReference type="NCBIfam" id="TIGR01226">
    <property type="entry name" value="phe_am_lyase"/>
    <property type="match status" value="1"/>
</dbReference>
<keyword evidence="2" id="KW-0456">Lyase</keyword>
<dbReference type="InterPro" id="IPR005922">
    <property type="entry name" value="Phe_NH3-lyase"/>
</dbReference>
<feature type="region of interest" description="Disordered" evidence="3">
    <location>
        <begin position="656"/>
        <end position="675"/>
    </location>
</feature>
<dbReference type="CDD" id="cd00332">
    <property type="entry name" value="PAL-HAL"/>
    <property type="match status" value="1"/>
</dbReference>